<dbReference type="Proteomes" id="UP001056539">
    <property type="component" value="Chromosome"/>
</dbReference>
<dbReference type="CDD" id="cd02209">
    <property type="entry name" value="cupin_XRE_C"/>
    <property type="match status" value="1"/>
</dbReference>
<dbReference type="GO" id="GO:0005829">
    <property type="term" value="C:cytosol"/>
    <property type="evidence" value="ECO:0007669"/>
    <property type="project" value="TreeGrafter"/>
</dbReference>
<dbReference type="InterPro" id="IPR013096">
    <property type="entry name" value="Cupin_2"/>
</dbReference>
<keyword evidence="4" id="KW-1185">Reference proteome</keyword>
<dbReference type="PROSITE" id="PS50943">
    <property type="entry name" value="HTH_CROC1"/>
    <property type="match status" value="1"/>
</dbReference>
<dbReference type="InterPro" id="IPR050807">
    <property type="entry name" value="TransReg_Diox_bact_type"/>
</dbReference>
<dbReference type="Pfam" id="PF01381">
    <property type="entry name" value="HTH_3"/>
    <property type="match status" value="1"/>
</dbReference>
<dbReference type="CDD" id="cd00093">
    <property type="entry name" value="HTH_XRE"/>
    <property type="match status" value="1"/>
</dbReference>
<evidence type="ECO:0000259" key="2">
    <source>
        <dbReference type="PROSITE" id="PS50943"/>
    </source>
</evidence>
<feature type="domain" description="HTH cro/C1-type" evidence="2">
    <location>
        <begin position="9"/>
        <end position="63"/>
    </location>
</feature>
<protein>
    <submittedName>
        <fullName evidence="3">Helix-turn-helix transcriptional regulator</fullName>
    </submittedName>
</protein>
<dbReference type="KEGG" id="taqu:KDW03_09080"/>
<dbReference type="SUPFAM" id="SSF51182">
    <property type="entry name" value="RmlC-like cupins"/>
    <property type="match status" value="1"/>
</dbReference>
<evidence type="ECO:0000313" key="3">
    <source>
        <dbReference type="EMBL" id="URA09632.1"/>
    </source>
</evidence>
<name>A0AAX3BBE7_9SPIR</name>
<dbReference type="RefSeq" id="WP_271434769.1">
    <property type="nucleotide sequence ID" value="NZ_CP073355.1"/>
</dbReference>
<dbReference type="AlphaFoldDB" id="A0AAX3BBE7"/>
<dbReference type="PANTHER" id="PTHR46797:SF1">
    <property type="entry name" value="METHYLPHOSPHONATE SYNTHASE"/>
    <property type="match status" value="1"/>
</dbReference>
<dbReference type="PANTHER" id="PTHR46797">
    <property type="entry name" value="HTH-TYPE TRANSCRIPTIONAL REGULATOR"/>
    <property type="match status" value="1"/>
</dbReference>
<proteinExistence type="predicted"/>
<dbReference type="Pfam" id="PF07883">
    <property type="entry name" value="Cupin_2"/>
    <property type="match status" value="1"/>
</dbReference>
<dbReference type="Gene3D" id="2.60.120.10">
    <property type="entry name" value="Jelly Rolls"/>
    <property type="match status" value="1"/>
</dbReference>
<dbReference type="Gene3D" id="1.10.260.40">
    <property type="entry name" value="lambda repressor-like DNA-binding domains"/>
    <property type="match status" value="1"/>
</dbReference>
<dbReference type="GO" id="GO:0003677">
    <property type="term" value="F:DNA binding"/>
    <property type="evidence" value="ECO:0007669"/>
    <property type="project" value="UniProtKB-KW"/>
</dbReference>
<dbReference type="GO" id="GO:0003700">
    <property type="term" value="F:DNA-binding transcription factor activity"/>
    <property type="evidence" value="ECO:0007669"/>
    <property type="project" value="TreeGrafter"/>
</dbReference>
<sequence length="187" mass="21276">MKYRFGSRLREAREKKGLTLRQVAENVGVSESLISQIERDRVSPAMDTLLSLVEVLELDIEYLFQDWRRTRPFAFVPRENRTKTEVDGTVYERLASIPGSTEGEGIEGYLIRIPPKHEKRSEPQGHRGKELGIILSGEGEFILGDMIYPLKAGDSIAFSSGVPHVFRNTGEVFLEAYWIVTPPRRKV</sequence>
<dbReference type="InterPro" id="IPR011051">
    <property type="entry name" value="RmlC_Cupin_sf"/>
</dbReference>
<evidence type="ECO:0000256" key="1">
    <source>
        <dbReference type="ARBA" id="ARBA00023125"/>
    </source>
</evidence>
<dbReference type="InterPro" id="IPR014710">
    <property type="entry name" value="RmlC-like_jellyroll"/>
</dbReference>
<reference evidence="3" key="2">
    <citation type="submission" date="2022-06" db="EMBL/GenBank/DDBJ databases">
        <title>Thermospira aquatica gen. nov., sp. nov.</title>
        <authorList>
            <person name="Ben Ali Gam Z."/>
            <person name="Labat M."/>
        </authorList>
    </citation>
    <scope>NUCLEOTIDE SEQUENCE</scope>
    <source>
        <strain evidence="3">F1F22</strain>
    </source>
</reference>
<dbReference type="EMBL" id="CP073355">
    <property type="protein sequence ID" value="URA09632.1"/>
    <property type="molecule type" value="Genomic_DNA"/>
</dbReference>
<dbReference type="InterPro" id="IPR001387">
    <property type="entry name" value="Cro/C1-type_HTH"/>
</dbReference>
<reference evidence="3" key="1">
    <citation type="submission" date="2021-04" db="EMBL/GenBank/DDBJ databases">
        <authorList>
            <person name="Postec A."/>
        </authorList>
    </citation>
    <scope>NUCLEOTIDE SEQUENCE</scope>
    <source>
        <strain evidence="3">F1F22</strain>
    </source>
</reference>
<organism evidence="3 4">
    <name type="scientific">Thermospira aquatica</name>
    <dbReference type="NCBI Taxonomy" id="2828656"/>
    <lineage>
        <taxon>Bacteria</taxon>
        <taxon>Pseudomonadati</taxon>
        <taxon>Spirochaetota</taxon>
        <taxon>Spirochaetia</taxon>
        <taxon>Brevinematales</taxon>
        <taxon>Thermospiraceae</taxon>
        <taxon>Thermospira</taxon>
    </lineage>
</organism>
<dbReference type="InterPro" id="IPR010982">
    <property type="entry name" value="Lambda_DNA-bd_dom_sf"/>
</dbReference>
<dbReference type="SMART" id="SM00530">
    <property type="entry name" value="HTH_XRE"/>
    <property type="match status" value="1"/>
</dbReference>
<evidence type="ECO:0000313" key="4">
    <source>
        <dbReference type="Proteomes" id="UP001056539"/>
    </source>
</evidence>
<gene>
    <name evidence="3" type="ORF">KDW03_09080</name>
</gene>
<accession>A0AAX3BBE7</accession>
<dbReference type="SUPFAM" id="SSF47413">
    <property type="entry name" value="lambda repressor-like DNA-binding domains"/>
    <property type="match status" value="1"/>
</dbReference>
<keyword evidence="1" id="KW-0238">DNA-binding</keyword>